<evidence type="ECO:0000313" key="1">
    <source>
        <dbReference type="EMBL" id="MBO0935486.1"/>
    </source>
</evidence>
<proteinExistence type="predicted"/>
<dbReference type="EMBL" id="JAFMYV010000001">
    <property type="protein sequence ID" value="MBO0935486.1"/>
    <property type="molecule type" value="Genomic_DNA"/>
</dbReference>
<evidence type="ECO:0000313" key="2">
    <source>
        <dbReference type="Proteomes" id="UP000664034"/>
    </source>
</evidence>
<comment type="caution">
    <text evidence="1">The sequence shown here is derived from an EMBL/GenBank/DDBJ whole genome shotgun (WGS) entry which is preliminary data.</text>
</comment>
<protein>
    <submittedName>
        <fullName evidence="1">DUF4249 domain-containing protein</fullName>
    </submittedName>
</protein>
<dbReference type="Pfam" id="PF14054">
    <property type="entry name" value="DUF4249"/>
    <property type="match status" value="1"/>
</dbReference>
<organism evidence="1 2">
    <name type="scientific">Fibrella rubiginis</name>
    <dbReference type="NCBI Taxonomy" id="2817060"/>
    <lineage>
        <taxon>Bacteria</taxon>
        <taxon>Pseudomonadati</taxon>
        <taxon>Bacteroidota</taxon>
        <taxon>Cytophagia</taxon>
        <taxon>Cytophagales</taxon>
        <taxon>Spirosomataceae</taxon>
        <taxon>Fibrella</taxon>
    </lineage>
</organism>
<dbReference type="AlphaFoldDB" id="A0A939K3U2"/>
<keyword evidence="2" id="KW-1185">Reference proteome</keyword>
<gene>
    <name evidence="1" type="ORF">J2I47_02890</name>
</gene>
<dbReference type="InterPro" id="IPR025345">
    <property type="entry name" value="DUF4249"/>
</dbReference>
<dbReference type="Proteomes" id="UP000664034">
    <property type="component" value="Unassembled WGS sequence"/>
</dbReference>
<dbReference type="RefSeq" id="WP_207363037.1">
    <property type="nucleotide sequence ID" value="NZ_JAFMYV010000001.1"/>
</dbReference>
<accession>A0A939K3U2</accession>
<name>A0A939K3U2_9BACT</name>
<dbReference type="PROSITE" id="PS51257">
    <property type="entry name" value="PROKAR_LIPOPROTEIN"/>
    <property type="match status" value="1"/>
</dbReference>
<reference evidence="1" key="1">
    <citation type="submission" date="2021-03" db="EMBL/GenBank/DDBJ databases">
        <title>Fibrella sp. HMF5335 genome sequencing and assembly.</title>
        <authorList>
            <person name="Kang H."/>
            <person name="Kim H."/>
            <person name="Bae S."/>
            <person name="Joh K."/>
        </authorList>
    </citation>
    <scope>NUCLEOTIDE SEQUENCE</scope>
    <source>
        <strain evidence="1">HMF5335</strain>
    </source>
</reference>
<sequence length="394" mass="43250">MQVRQYSLIGLLGLLLGCVSTYDPDLALNSRLVVVSGTITDLADQQTVTLNQSRSSQDSVNVSTPISNALVEVIVNGAETVLLTETQPGTYVLPVGFRGKVGNTYQLRFRTSEGAQYASSVEEMTTVPAISRAYDEFTLRGPKTTADGLPIPANDIYIDFADPAATRNFYLWRWRLYETQAWCATCQQGRYVLRDIGPVGSGPIEVIGCVPDSSLSVRNLFDYTCRGNCWDIFYNSDIDVFADTYTNGQRQVGHKVASIPVYQRDPALIVVEQLSLSANAYRYYKLFADQVQNTGTLADAPPAPISGNVKNRANPAENVIGYFAASSVAVNRYKINRQNVTSTGKFQGLFYAQNGRVPNVEVPKGETEYGKGLPSALCVPGRYRTDQLPPGWNQ</sequence>